<dbReference type="EMBL" id="CYHF01000006">
    <property type="protein sequence ID" value="CUA98075.1"/>
    <property type="molecule type" value="Genomic_DNA"/>
</dbReference>
<dbReference type="STRING" id="339866.GCA_001418255_01992"/>
<evidence type="ECO:0000313" key="2">
    <source>
        <dbReference type="EMBL" id="CUA98075.1"/>
    </source>
</evidence>
<feature type="region of interest" description="Disordered" evidence="1">
    <location>
        <begin position="74"/>
        <end position="102"/>
    </location>
</feature>
<gene>
    <name evidence="2" type="ORF">Ga0061069_106200</name>
</gene>
<keyword evidence="3" id="KW-1185">Reference proteome</keyword>
<name>A0A0K6I4P3_9BURK</name>
<evidence type="ECO:0000313" key="3">
    <source>
        <dbReference type="Proteomes" id="UP000183649"/>
    </source>
</evidence>
<feature type="compositionally biased region" description="Low complexity" evidence="1">
    <location>
        <begin position="75"/>
        <end position="93"/>
    </location>
</feature>
<organism evidence="2 3">
    <name type="scientific">Thiomonas bhubaneswarensis</name>
    <dbReference type="NCBI Taxonomy" id="339866"/>
    <lineage>
        <taxon>Bacteria</taxon>
        <taxon>Pseudomonadati</taxon>
        <taxon>Pseudomonadota</taxon>
        <taxon>Betaproteobacteria</taxon>
        <taxon>Burkholderiales</taxon>
        <taxon>Thiomonas</taxon>
    </lineage>
</organism>
<proteinExistence type="predicted"/>
<dbReference type="AlphaFoldDB" id="A0A0K6I4P3"/>
<accession>A0A0K6I4P3</accession>
<evidence type="ECO:0000256" key="1">
    <source>
        <dbReference type="SAM" id="MobiDB-lite"/>
    </source>
</evidence>
<reference evidence="3" key="1">
    <citation type="submission" date="2015-08" db="EMBL/GenBank/DDBJ databases">
        <authorList>
            <person name="Varghese N."/>
        </authorList>
    </citation>
    <scope>NUCLEOTIDE SEQUENCE [LARGE SCALE GENOMIC DNA]</scope>
    <source>
        <strain evidence="3">DSM 18181</strain>
    </source>
</reference>
<sequence length="189" mass="20722">MKPETLLFKTELGQREMARQSVLKSRPLRNVLLLVDGKRDVQSLQAMMRAISAPDDALEQLLALGLIAAPEEPEVAVPTTAPTSEAPETPPDASGFLHDDDELPSELHLDTRSALEHEADAQAFSVLYQRINALVSDQLGMIKAYGMQLKIEQCQNAEQLLALLPVIKAALAARHGEKRAVELLRELGQ</sequence>
<dbReference type="RefSeq" id="WP_055450856.1">
    <property type="nucleotide sequence ID" value="NZ_CYHF01000006.1"/>
</dbReference>
<dbReference type="OrthoDB" id="8965824at2"/>
<protein>
    <submittedName>
        <fullName evidence="2">Uncharacterized protein</fullName>
    </submittedName>
</protein>
<dbReference type="Proteomes" id="UP000183649">
    <property type="component" value="Unassembled WGS sequence"/>
</dbReference>